<evidence type="ECO:0000313" key="2">
    <source>
        <dbReference type="Proteomes" id="UP000283762"/>
    </source>
</evidence>
<protein>
    <submittedName>
        <fullName evidence="1">Fimbrillin family protein</fullName>
    </submittedName>
</protein>
<proteinExistence type="predicted"/>
<organism evidence="1 2">
    <name type="scientific">Bacteroides stercoris</name>
    <dbReference type="NCBI Taxonomy" id="46506"/>
    <lineage>
        <taxon>Bacteria</taxon>
        <taxon>Pseudomonadati</taxon>
        <taxon>Bacteroidota</taxon>
        <taxon>Bacteroidia</taxon>
        <taxon>Bacteroidales</taxon>
        <taxon>Bacteroidaceae</taxon>
        <taxon>Bacteroides</taxon>
    </lineage>
</organism>
<sequence>MIMNNNLFKTLFIPAVACLLGACTESTGPDMETSGNSGAI</sequence>
<comment type="caution">
    <text evidence="1">The sequence shown here is derived from an EMBL/GenBank/DDBJ whole genome shotgun (WGS) entry which is preliminary data.</text>
</comment>
<accession>A0A414PH79</accession>
<feature type="non-terminal residue" evidence="1">
    <location>
        <position position="40"/>
    </location>
</feature>
<reference evidence="1 2" key="1">
    <citation type="submission" date="2018-08" db="EMBL/GenBank/DDBJ databases">
        <title>A genome reference for cultivated species of the human gut microbiota.</title>
        <authorList>
            <person name="Zou Y."/>
            <person name="Xue W."/>
            <person name="Luo G."/>
        </authorList>
    </citation>
    <scope>NUCLEOTIDE SEQUENCE [LARGE SCALE GENOMIC DNA]</scope>
    <source>
        <strain evidence="1 2">AM25-16</strain>
    </source>
</reference>
<dbReference type="Proteomes" id="UP000283762">
    <property type="component" value="Unassembled WGS sequence"/>
</dbReference>
<dbReference type="EMBL" id="QRHJ01000125">
    <property type="protein sequence ID" value="RHF67454.1"/>
    <property type="molecule type" value="Genomic_DNA"/>
</dbReference>
<evidence type="ECO:0000313" key="1">
    <source>
        <dbReference type="EMBL" id="RHF67454.1"/>
    </source>
</evidence>
<name>A0A414PH79_BACSE</name>
<dbReference type="AlphaFoldDB" id="A0A414PH79"/>
<gene>
    <name evidence="1" type="ORF">DW668_18790</name>
</gene>